<protein>
    <recommendedName>
        <fullName evidence="2">tRNA(Ile)-lysidine synthetase</fullName>
        <ecNumber evidence="2">6.3.4.19</ecNumber>
    </recommendedName>
</protein>
<dbReference type="Gene3D" id="3.50.40.10">
    <property type="entry name" value="Phenylalanyl-trna Synthetase, Chain B, domain 3"/>
    <property type="match status" value="1"/>
</dbReference>
<dbReference type="EMBL" id="VSSQ01004435">
    <property type="protein sequence ID" value="MPM25191.1"/>
    <property type="molecule type" value="Genomic_DNA"/>
</dbReference>
<keyword evidence="6" id="KW-0547">Nucleotide-binding</keyword>
<comment type="subcellular location">
    <subcellularLocation>
        <location evidence="1">Cytoplasm</location>
    </subcellularLocation>
</comment>
<sequence>MLKKVTNTIEKYNMLNKGDKVIVALSGGPDSMSLLHSLYVLREQYDLTLYAAHVNHRLRGEDSDNDERASREFCGNYNIEFFSRAVDIDKISKEKNISHEMAGREARYEFFQELIEALKGNKIALAHNLNDQAETVLMRIMRGSGVEGLVGIKPVREDIFIRPLIQTSRREIEEYCSENNLPVRIDKTNLESIYTRNKIRLELIPYIENNFNDDIINTLSRMAALVSTDSDYLDEKSSKIFQKYCDVTAEKVIIYKDAFSLHPALLNRLLRKAVLKVKGDLYNLESKHIENILDIQKTTTGKFTRIPGGIICSNVYKDIHLQREIKKIRGNRLESKDFKDGESKNINFKLCNNELKTLNESKDMSISLHIGENIIEEINKKFLLTVIKNRDYSKIKSKDTLKYFDYDKIKGNVVIRFRKEGDRFSPLGMKGSKKLKDIFMDLKIPREKRELIPLLCFGEEISWIIGYRVSDKFKIDKHTNNILEVRCIDIENNIDTLKVERQEIYE</sequence>
<dbReference type="PANTHER" id="PTHR43033">
    <property type="entry name" value="TRNA(ILE)-LYSIDINE SYNTHASE-RELATED"/>
    <property type="match status" value="1"/>
</dbReference>
<dbReference type="GO" id="GO:0005524">
    <property type="term" value="F:ATP binding"/>
    <property type="evidence" value="ECO:0007669"/>
    <property type="project" value="UniProtKB-KW"/>
</dbReference>
<evidence type="ECO:0000259" key="9">
    <source>
        <dbReference type="SMART" id="SM00977"/>
    </source>
</evidence>
<comment type="caution">
    <text evidence="10">The sequence shown here is derived from an EMBL/GenBank/DDBJ whole genome shotgun (WGS) entry which is preliminary data.</text>
</comment>
<keyword evidence="5" id="KW-0819">tRNA processing</keyword>
<dbReference type="InterPro" id="IPR012795">
    <property type="entry name" value="tRNA_Ile_lys_synt_N"/>
</dbReference>
<dbReference type="NCBIfam" id="TIGR02432">
    <property type="entry name" value="lysidine_TilS_N"/>
    <property type="match status" value="1"/>
</dbReference>
<dbReference type="PANTHER" id="PTHR43033:SF1">
    <property type="entry name" value="TRNA(ILE)-LYSIDINE SYNTHASE-RELATED"/>
    <property type="match status" value="1"/>
</dbReference>
<organism evidence="10">
    <name type="scientific">bioreactor metagenome</name>
    <dbReference type="NCBI Taxonomy" id="1076179"/>
    <lineage>
        <taxon>unclassified sequences</taxon>
        <taxon>metagenomes</taxon>
        <taxon>ecological metagenomes</taxon>
    </lineage>
</organism>
<keyword evidence="3" id="KW-0963">Cytoplasm</keyword>
<dbReference type="Pfam" id="PF01171">
    <property type="entry name" value="ATP_bind_3"/>
    <property type="match status" value="1"/>
</dbReference>
<dbReference type="InterPro" id="IPR020825">
    <property type="entry name" value="Phe-tRNA_synthase-like_B3/B4"/>
</dbReference>
<dbReference type="GO" id="GO:0032267">
    <property type="term" value="F:tRNA(Ile)-lysidine synthase activity"/>
    <property type="evidence" value="ECO:0007669"/>
    <property type="project" value="UniProtKB-EC"/>
</dbReference>
<name>A0A644YBA3_9ZZZZ</name>
<keyword evidence="4 10" id="KW-0436">Ligase</keyword>
<dbReference type="SMART" id="SM00977">
    <property type="entry name" value="TilS_C"/>
    <property type="match status" value="1"/>
</dbReference>
<dbReference type="NCBIfam" id="TIGR02433">
    <property type="entry name" value="lysidine_TilS_C"/>
    <property type="match status" value="1"/>
</dbReference>
<dbReference type="CDD" id="cd01992">
    <property type="entry name" value="TilS_N"/>
    <property type="match status" value="1"/>
</dbReference>
<dbReference type="SUPFAM" id="SSF52402">
    <property type="entry name" value="Adenine nucleotide alpha hydrolases-like"/>
    <property type="match status" value="1"/>
</dbReference>
<dbReference type="EC" id="6.3.4.19" evidence="2"/>
<comment type="catalytic activity">
    <reaction evidence="8">
        <text>cytidine(34) in tRNA(Ile2) + L-lysine + ATP = lysidine(34) in tRNA(Ile2) + AMP + diphosphate + H(+)</text>
        <dbReference type="Rhea" id="RHEA:43744"/>
        <dbReference type="Rhea" id="RHEA-COMP:10625"/>
        <dbReference type="Rhea" id="RHEA-COMP:10670"/>
        <dbReference type="ChEBI" id="CHEBI:15378"/>
        <dbReference type="ChEBI" id="CHEBI:30616"/>
        <dbReference type="ChEBI" id="CHEBI:32551"/>
        <dbReference type="ChEBI" id="CHEBI:33019"/>
        <dbReference type="ChEBI" id="CHEBI:82748"/>
        <dbReference type="ChEBI" id="CHEBI:83665"/>
        <dbReference type="ChEBI" id="CHEBI:456215"/>
        <dbReference type="EC" id="6.3.4.19"/>
    </reaction>
</comment>
<evidence type="ECO:0000256" key="8">
    <source>
        <dbReference type="ARBA" id="ARBA00048539"/>
    </source>
</evidence>
<accession>A0A644YBA3</accession>
<evidence type="ECO:0000256" key="3">
    <source>
        <dbReference type="ARBA" id="ARBA00022490"/>
    </source>
</evidence>
<evidence type="ECO:0000256" key="1">
    <source>
        <dbReference type="ARBA" id="ARBA00004496"/>
    </source>
</evidence>
<dbReference type="Gene3D" id="3.40.50.620">
    <property type="entry name" value="HUPs"/>
    <property type="match status" value="1"/>
</dbReference>
<dbReference type="Pfam" id="PF11734">
    <property type="entry name" value="TilS_C"/>
    <property type="match status" value="1"/>
</dbReference>
<dbReference type="SUPFAM" id="SSF56037">
    <property type="entry name" value="PheT/TilS domain"/>
    <property type="match status" value="1"/>
</dbReference>
<evidence type="ECO:0000313" key="10">
    <source>
        <dbReference type="EMBL" id="MPM25191.1"/>
    </source>
</evidence>
<dbReference type="InterPro" id="IPR011063">
    <property type="entry name" value="TilS/TtcA_N"/>
</dbReference>
<evidence type="ECO:0000256" key="2">
    <source>
        <dbReference type="ARBA" id="ARBA00013267"/>
    </source>
</evidence>
<dbReference type="Gene3D" id="1.20.59.20">
    <property type="match status" value="1"/>
</dbReference>
<dbReference type="HAMAP" id="MF_01161">
    <property type="entry name" value="tRNA_Ile_lys_synt"/>
    <property type="match status" value="1"/>
</dbReference>
<dbReference type="GO" id="GO:0008033">
    <property type="term" value="P:tRNA processing"/>
    <property type="evidence" value="ECO:0007669"/>
    <property type="project" value="UniProtKB-KW"/>
</dbReference>
<proteinExistence type="inferred from homology"/>
<dbReference type="SUPFAM" id="SSF82829">
    <property type="entry name" value="MesJ substrate recognition domain-like"/>
    <property type="match status" value="1"/>
</dbReference>
<evidence type="ECO:0000256" key="6">
    <source>
        <dbReference type="ARBA" id="ARBA00022741"/>
    </source>
</evidence>
<dbReference type="InterPro" id="IPR014729">
    <property type="entry name" value="Rossmann-like_a/b/a_fold"/>
</dbReference>
<dbReference type="GO" id="GO:0005737">
    <property type="term" value="C:cytoplasm"/>
    <property type="evidence" value="ECO:0007669"/>
    <property type="project" value="UniProtKB-SubCell"/>
</dbReference>
<feature type="domain" description="Lysidine-tRNA(Ile) synthetase C-terminal" evidence="9">
    <location>
        <begin position="413"/>
        <end position="485"/>
    </location>
</feature>
<dbReference type="AlphaFoldDB" id="A0A644YBA3"/>
<dbReference type="InterPro" id="IPR012796">
    <property type="entry name" value="Lysidine-tRNA-synth_C"/>
</dbReference>
<gene>
    <name evidence="10" type="primary">tilS_23</name>
    <name evidence="10" type="ORF">SDC9_71681</name>
</gene>
<evidence type="ECO:0000256" key="4">
    <source>
        <dbReference type="ARBA" id="ARBA00022598"/>
    </source>
</evidence>
<dbReference type="InterPro" id="IPR012094">
    <property type="entry name" value="tRNA_Ile_lys_synt"/>
</dbReference>
<reference evidence="10" key="1">
    <citation type="submission" date="2019-08" db="EMBL/GenBank/DDBJ databases">
        <authorList>
            <person name="Kucharzyk K."/>
            <person name="Murdoch R.W."/>
            <person name="Higgins S."/>
            <person name="Loffler F."/>
        </authorList>
    </citation>
    <scope>NUCLEOTIDE SEQUENCE</scope>
</reference>
<keyword evidence="7" id="KW-0067">ATP-binding</keyword>
<evidence type="ECO:0000256" key="5">
    <source>
        <dbReference type="ARBA" id="ARBA00022694"/>
    </source>
</evidence>
<evidence type="ECO:0000256" key="7">
    <source>
        <dbReference type="ARBA" id="ARBA00022840"/>
    </source>
</evidence>